<comment type="caution">
    <text evidence="2">The sequence shown here is derived from an EMBL/GenBank/DDBJ whole genome shotgun (WGS) entry which is preliminary data.</text>
</comment>
<dbReference type="Gene3D" id="3.40.630.30">
    <property type="match status" value="1"/>
</dbReference>
<dbReference type="InterPro" id="IPR000182">
    <property type="entry name" value="GNAT_dom"/>
</dbReference>
<dbReference type="SUPFAM" id="SSF55729">
    <property type="entry name" value="Acyl-CoA N-acyltransferases (Nat)"/>
    <property type="match status" value="1"/>
</dbReference>
<evidence type="ECO:0000313" key="3">
    <source>
        <dbReference type="Proteomes" id="UP001217485"/>
    </source>
</evidence>
<dbReference type="Pfam" id="PF13527">
    <property type="entry name" value="Acetyltransf_9"/>
    <property type="match status" value="1"/>
</dbReference>
<dbReference type="Proteomes" id="UP001217485">
    <property type="component" value="Unassembled WGS sequence"/>
</dbReference>
<feature type="domain" description="N-acetyltransferase" evidence="1">
    <location>
        <begin position="2"/>
        <end position="148"/>
    </location>
</feature>
<protein>
    <submittedName>
        <fullName evidence="2">N-acetyltransferase</fullName>
    </submittedName>
</protein>
<organism evidence="2 3">
    <name type="scientific">Sorangium atrum</name>
    <dbReference type="NCBI Taxonomy" id="2995308"/>
    <lineage>
        <taxon>Bacteria</taxon>
        <taxon>Pseudomonadati</taxon>
        <taxon>Myxococcota</taxon>
        <taxon>Polyangia</taxon>
        <taxon>Polyangiales</taxon>
        <taxon>Polyangiaceae</taxon>
        <taxon>Sorangium</taxon>
    </lineage>
</organism>
<accession>A0ABT5BUQ1</accession>
<dbReference type="EMBL" id="JAQNDK010000001">
    <property type="protein sequence ID" value="MDC0676671.1"/>
    <property type="molecule type" value="Genomic_DNA"/>
</dbReference>
<evidence type="ECO:0000313" key="2">
    <source>
        <dbReference type="EMBL" id="MDC0676671.1"/>
    </source>
</evidence>
<sequence length="170" mass="17489">MIDVRPERAGDEAGIRAVHLAAFPSALEADLVDRLRDAGRAAVSLVAVTDTGIVGHVLFSPVTIAGDGVPGKGVGLAPLAVSPGLEGRGIGSSLARRGIAACRDAGFAFAVVLGSPEYYARFGFKKASLYGLGNEYAADEAFMAIELAHGALERARGVVVYSPEFAVFAT</sequence>
<reference evidence="2 3" key="1">
    <citation type="submission" date="2023-01" db="EMBL/GenBank/DDBJ databases">
        <title>Minimal conservation of predation-associated metabolite biosynthetic gene clusters underscores biosynthetic potential of Myxococcota including descriptions for ten novel species: Archangium lansinium sp. nov., Myxococcus landrumus sp. nov., Nannocystis bai.</title>
        <authorList>
            <person name="Ahearne A."/>
            <person name="Stevens C."/>
            <person name="Dowd S."/>
        </authorList>
    </citation>
    <scope>NUCLEOTIDE SEQUENCE [LARGE SCALE GENOMIC DNA]</scope>
    <source>
        <strain evidence="2 3">WIWO2</strain>
    </source>
</reference>
<name>A0ABT5BUQ1_9BACT</name>
<dbReference type="InterPro" id="IPR016181">
    <property type="entry name" value="Acyl_CoA_acyltransferase"/>
</dbReference>
<evidence type="ECO:0000259" key="1">
    <source>
        <dbReference type="PROSITE" id="PS51186"/>
    </source>
</evidence>
<keyword evidence="3" id="KW-1185">Reference proteome</keyword>
<gene>
    <name evidence="2" type="ORF">POL72_02895</name>
</gene>
<dbReference type="PROSITE" id="PS51186">
    <property type="entry name" value="GNAT"/>
    <property type="match status" value="1"/>
</dbReference>
<proteinExistence type="predicted"/>
<dbReference type="RefSeq" id="WP_272093449.1">
    <property type="nucleotide sequence ID" value="NZ_JAQNDK010000001.1"/>
</dbReference>
<dbReference type="CDD" id="cd04301">
    <property type="entry name" value="NAT_SF"/>
    <property type="match status" value="1"/>
</dbReference>